<keyword evidence="3" id="KW-0800">Toxin</keyword>
<dbReference type="InterPro" id="IPR043504">
    <property type="entry name" value="Peptidase_S1_PA_chymotrypsin"/>
</dbReference>
<dbReference type="InterPro" id="IPR018114">
    <property type="entry name" value="TRYPSIN_HIS"/>
</dbReference>
<gene>
    <name evidence="13" type="ORF">RR46_05228</name>
</gene>
<keyword evidence="4 11" id="KW-0645">Protease</keyword>
<evidence type="ECO:0000256" key="5">
    <source>
        <dbReference type="ARBA" id="ARBA00022801"/>
    </source>
</evidence>
<organism evidence="13 14">
    <name type="scientific">Papilio xuthus</name>
    <name type="common">Asian swallowtail butterfly</name>
    <dbReference type="NCBI Taxonomy" id="66420"/>
    <lineage>
        <taxon>Eukaryota</taxon>
        <taxon>Metazoa</taxon>
        <taxon>Ecdysozoa</taxon>
        <taxon>Arthropoda</taxon>
        <taxon>Hexapoda</taxon>
        <taxon>Insecta</taxon>
        <taxon>Pterygota</taxon>
        <taxon>Neoptera</taxon>
        <taxon>Endopterygota</taxon>
        <taxon>Lepidoptera</taxon>
        <taxon>Glossata</taxon>
        <taxon>Ditrysia</taxon>
        <taxon>Papilionoidea</taxon>
        <taxon>Papilionidae</taxon>
        <taxon>Papilioninae</taxon>
        <taxon>Papilio</taxon>
    </lineage>
</organism>
<dbReference type="GO" id="GO:0005576">
    <property type="term" value="C:extracellular region"/>
    <property type="evidence" value="ECO:0007669"/>
    <property type="project" value="UniProtKB-SubCell"/>
</dbReference>
<dbReference type="InterPro" id="IPR001254">
    <property type="entry name" value="Trypsin_dom"/>
</dbReference>
<proteinExistence type="inferred from homology"/>
<evidence type="ECO:0000313" key="13">
    <source>
        <dbReference type="EMBL" id="KPJ00963.1"/>
    </source>
</evidence>
<dbReference type="AlphaFoldDB" id="A0A194Q5Z8"/>
<dbReference type="InterPro" id="IPR033116">
    <property type="entry name" value="TRYPSIN_SER"/>
</dbReference>
<evidence type="ECO:0000256" key="2">
    <source>
        <dbReference type="ARBA" id="ARBA00007664"/>
    </source>
</evidence>
<dbReference type="GO" id="GO:0006508">
    <property type="term" value="P:proteolysis"/>
    <property type="evidence" value="ECO:0007669"/>
    <property type="project" value="UniProtKB-KW"/>
</dbReference>
<evidence type="ECO:0000256" key="3">
    <source>
        <dbReference type="ARBA" id="ARBA00022656"/>
    </source>
</evidence>
<keyword evidence="10" id="KW-1205">Fibrinolytic toxin</keyword>
<dbReference type="GO" id="GO:0004252">
    <property type="term" value="F:serine-type endopeptidase activity"/>
    <property type="evidence" value="ECO:0007669"/>
    <property type="project" value="InterPro"/>
</dbReference>
<name>A0A194Q5Z8_PAPXU</name>
<dbReference type="STRING" id="66420.A0A194Q5Z8"/>
<dbReference type="Gene3D" id="2.40.10.10">
    <property type="entry name" value="Trypsin-like serine proteases"/>
    <property type="match status" value="2"/>
</dbReference>
<dbReference type="FunFam" id="2.40.10.10:FF:000036">
    <property type="entry name" value="Trypsin beta"/>
    <property type="match status" value="1"/>
</dbReference>
<comment type="function">
    <text evidence="9">Fibrinolytic activity; shows preferential cleavage of Arg-Gly bonds in all three fibrinogen chains. Contact with the caterpillars causes severe bleeding, due the anticoagulant effect of the protein.</text>
</comment>
<dbReference type="InterPro" id="IPR009003">
    <property type="entry name" value="Peptidase_S1_PA"/>
</dbReference>
<dbReference type="InterPro" id="IPR050430">
    <property type="entry name" value="Peptidase_S1"/>
</dbReference>
<dbReference type="SUPFAM" id="SSF50494">
    <property type="entry name" value="Trypsin-like serine proteases"/>
    <property type="match status" value="1"/>
</dbReference>
<comment type="subcellular location">
    <subcellularLocation>
        <location evidence="1">Secreted</location>
        <location evidence="1">Extracellular space</location>
    </subcellularLocation>
</comment>
<evidence type="ECO:0000256" key="11">
    <source>
        <dbReference type="RuleBase" id="RU363034"/>
    </source>
</evidence>
<evidence type="ECO:0000256" key="4">
    <source>
        <dbReference type="ARBA" id="ARBA00022670"/>
    </source>
</evidence>
<dbReference type="CDD" id="cd00190">
    <property type="entry name" value="Tryp_SPc"/>
    <property type="match status" value="1"/>
</dbReference>
<dbReference type="Proteomes" id="UP000053268">
    <property type="component" value="Unassembled WGS sequence"/>
</dbReference>
<evidence type="ECO:0000313" key="14">
    <source>
        <dbReference type="Proteomes" id="UP000053268"/>
    </source>
</evidence>
<feature type="domain" description="Peptidase S1" evidence="12">
    <location>
        <begin position="35"/>
        <end position="267"/>
    </location>
</feature>
<dbReference type="PANTHER" id="PTHR24276">
    <property type="entry name" value="POLYSERASE-RELATED"/>
    <property type="match status" value="1"/>
</dbReference>
<dbReference type="InterPro" id="IPR001314">
    <property type="entry name" value="Peptidase_S1A"/>
</dbReference>
<dbReference type="FunFam" id="2.40.10.10:FF:000068">
    <property type="entry name" value="transmembrane protease serine 2"/>
    <property type="match status" value="1"/>
</dbReference>
<dbReference type="SMART" id="SM00020">
    <property type="entry name" value="Tryp_SPc"/>
    <property type="match status" value="1"/>
</dbReference>
<keyword evidence="14" id="KW-1185">Reference proteome</keyword>
<comment type="similarity">
    <text evidence="2">Belongs to the peptidase S1 family.</text>
</comment>
<keyword evidence="7" id="KW-1015">Disulfide bond</keyword>
<dbReference type="EMBL" id="KQ459439">
    <property type="protein sequence ID" value="KPJ00963.1"/>
    <property type="molecule type" value="Genomic_DNA"/>
</dbReference>
<dbReference type="GO" id="GO:0090729">
    <property type="term" value="F:toxin activity"/>
    <property type="evidence" value="ECO:0007669"/>
    <property type="project" value="UniProtKB-KW"/>
</dbReference>
<keyword evidence="6 11" id="KW-0720">Serine protease</keyword>
<evidence type="ECO:0000256" key="10">
    <source>
        <dbReference type="ARBA" id="ARBA00084094"/>
    </source>
</evidence>
<dbReference type="PROSITE" id="PS50240">
    <property type="entry name" value="TRYPSIN_DOM"/>
    <property type="match status" value="1"/>
</dbReference>
<evidence type="ECO:0000259" key="12">
    <source>
        <dbReference type="PROSITE" id="PS50240"/>
    </source>
</evidence>
<reference evidence="13 14" key="1">
    <citation type="journal article" date="2015" name="Nat. Commun.">
        <title>Outbred genome sequencing and CRISPR/Cas9 gene editing in butterflies.</title>
        <authorList>
            <person name="Li X."/>
            <person name="Fan D."/>
            <person name="Zhang W."/>
            <person name="Liu G."/>
            <person name="Zhang L."/>
            <person name="Zhao L."/>
            <person name="Fang X."/>
            <person name="Chen L."/>
            <person name="Dong Y."/>
            <person name="Chen Y."/>
            <person name="Ding Y."/>
            <person name="Zhao R."/>
            <person name="Feng M."/>
            <person name="Zhu Y."/>
            <person name="Feng Y."/>
            <person name="Jiang X."/>
            <person name="Zhu D."/>
            <person name="Xiang H."/>
            <person name="Feng X."/>
            <person name="Li S."/>
            <person name="Wang J."/>
            <person name="Zhang G."/>
            <person name="Kronforst M.R."/>
            <person name="Wang W."/>
        </authorList>
    </citation>
    <scope>NUCLEOTIDE SEQUENCE [LARGE SCALE GENOMIC DNA]</scope>
    <source>
        <strain evidence="13">Ya'a_city_454_Px</strain>
        <tissue evidence="13">Whole body</tissue>
    </source>
</reference>
<keyword evidence="8" id="KW-1199">Hemostasis impairing toxin</keyword>
<dbReference type="PROSITE" id="PS00134">
    <property type="entry name" value="TRYPSIN_HIS"/>
    <property type="match status" value="1"/>
</dbReference>
<keyword evidence="5 11" id="KW-0378">Hydrolase</keyword>
<dbReference type="PROSITE" id="PS00135">
    <property type="entry name" value="TRYPSIN_SER"/>
    <property type="match status" value="1"/>
</dbReference>
<evidence type="ECO:0000256" key="9">
    <source>
        <dbReference type="ARBA" id="ARBA00055534"/>
    </source>
</evidence>
<evidence type="ECO:0000256" key="6">
    <source>
        <dbReference type="ARBA" id="ARBA00022825"/>
    </source>
</evidence>
<dbReference type="PRINTS" id="PR00722">
    <property type="entry name" value="CHYMOTRYPSIN"/>
</dbReference>
<protein>
    <submittedName>
        <fullName evidence="13">Trypsin 5G1</fullName>
    </submittedName>
</protein>
<sequence length="268" mass="28682">MDPFRYIFVILSCFAITETFGKHTLRGHSTKNNRVVGGSEVPIQDYPYLVHLMLAGPESHQTNVYTVCGGTIANEKCVITAAHCLTGIVEAGMRVGSKDFTNGGTKYFSKTIIQHPEYSSKNYDIGVIKLSNPIAFNNDTVTKIKFPSDNCSLTPGTNLTTLGWGATDPNGGPLSQNLKAVTLAAVSDADCKKLYSNISPHMMCAGVSEDGKGSCGGDSGGPIIVTETKEQVGIVSFGFTCAKANVPGVYTYLCDPSIQKWLKEMECA</sequence>
<evidence type="ECO:0000256" key="1">
    <source>
        <dbReference type="ARBA" id="ARBA00004239"/>
    </source>
</evidence>
<evidence type="ECO:0000256" key="8">
    <source>
        <dbReference type="ARBA" id="ARBA00023240"/>
    </source>
</evidence>
<dbReference type="Pfam" id="PF00089">
    <property type="entry name" value="Trypsin"/>
    <property type="match status" value="1"/>
</dbReference>
<accession>A0A194Q5Z8</accession>
<dbReference type="PANTHER" id="PTHR24276:SF91">
    <property type="entry name" value="AT26814P-RELATED"/>
    <property type="match status" value="1"/>
</dbReference>
<evidence type="ECO:0000256" key="7">
    <source>
        <dbReference type="ARBA" id="ARBA00023157"/>
    </source>
</evidence>